<organism evidence="2 3">
    <name type="scientific">Romanomermis culicivorax</name>
    <name type="common">Nematode worm</name>
    <dbReference type="NCBI Taxonomy" id="13658"/>
    <lineage>
        <taxon>Eukaryota</taxon>
        <taxon>Metazoa</taxon>
        <taxon>Ecdysozoa</taxon>
        <taxon>Nematoda</taxon>
        <taxon>Enoplea</taxon>
        <taxon>Dorylaimia</taxon>
        <taxon>Mermithida</taxon>
        <taxon>Mermithoidea</taxon>
        <taxon>Mermithidae</taxon>
        <taxon>Romanomermis</taxon>
    </lineage>
</organism>
<name>A0A915KE47_ROMCU</name>
<proteinExistence type="predicted"/>
<keyword evidence="2" id="KW-1185">Reference proteome</keyword>
<accession>A0A915KE47</accession>
<protein>
    <submittedName>
        <fullName evidence="3">Uncharacterized protein</fullName>
    </submittedName>
</protein>
<dbReference type="Proteomes" id="UP000887565">
    <property type="component" value="Unplaced"/>
</dbReference>
<dbReference type="AlphaFoldDB" id="A0A915KE47"/>
<evidence type="ECO:0000313" key="2">
    <source>
        <dbReference type="Proteomes" id="UP000887565"/>
    </source>
</evidence>
<reference evidence="3" key="1">
    <citation type="submission" date="2022-11" db="UniProtKB">
        <authorList>
            <consortium name="WormBaseParasite"/>
        </authorList>
    </citation>
    <scope>IDENTIFICATION</scope>
</reference>
<evidence type="ECO:0000313" key="3">
    <source>
        <dbReference type="WBParaSite" id="nRc.2.0.1.t36982-RA"/>
    </source>
</evidence>
<feature type="region of interest" description="Disordered" evidence="1">
    <location>
        <begin position="1"/>
        <end position="28"/>
    </location>
</feature>
<sequence length="158" mass="17558">MNGLAPSQPIGAIIPNNLNNKSTVFEPPPPKKSFVDAVNEAVKLRLKQRNAVLFGLPETDDDLGTVRELLAQNPSNDDQESPICPSDVQYVFRDGPKSDGRLQFLNIVCSMSKAKRSFIPGINKVVKPAGHAHLRARPDLTFQRRQDGRLLRSKLDEF</sequence>
<evidence type="ECO:0000256" key="1">
    <source>
        <dbReference type="SAM" id="MobiDB-lite"/>
    </source>
</evidence>
<dbReference type="WBParaSite" id="nRc.2.0.1.t36982-RA">
    <property type="protein sequence ID" value="nRc.2.0.1.t36982-RA"/>
    <property type="gene ID" value="nRc.2.0.1.g36982"/>
</dbReference>